<proteinExistence type="predicted"/>
<evidence type="ECO:0000256" key="1">
    <source>
        <dbReference type="SAM" id="Phobius"/>
    </source>
</evidence>
<feature type="transmembrane region" description="Helical" evidence="1">
    <location>
        <begin position="87"/>
        <end position="106"/>
    </location>
</feature>
<keyword evidence="1" id="KW-1133">Transmembrane helix</keyword>
<dbReference type="EMBL" id="CABQ01000153">
    <property type="protein sequence ID" value="CBI07851.1"/>
    <property type="molecule type" value="Genomic_DNA"/>
</dbReference>
<protein>
    <submittedName>
        <fullName evidence="2">Uncharacterized protein</fullName>
    </submittedName>
</protein>
<organism evidence="2">
    <name type="scientific">mine drainage metagenome</name>
    <dbReference type="NCBI Taxonomy" id="410659"/>
    <lineage>
        <taxon>unclassified sequences</taxon>
        <taxon>metagenomes</taxon>
        <taxon>ecological metagenomes</taxon>
    </lineage>
</organism>
<feature type="transmembrane region" description="Helical" evidence="1">
    <location>
        <begin position="112"/>
        <end position="130"/>
    </location>
</feature>
<feature type="transmembrane region" description="Helical" evidence="1">
    <location>
        <begin position="63"/>
        <end position="80"/>
    </location>
</feature>
<name>E6QKT1_9ZZZZ</name>
<comment type="caution">
    <text evidence="2">The sequence shown here is derived from an EMBL/GenBank/DDBJ whole genome shotgun (WGS) entry which is preliminary data.</text>
</comment>
<keyword evidence="1" id="KW-0812">Transmembrane</keyword>
<sequence length="139" mass="15428">MTEETRQDADELTARVPINPADPAEGVKGNPLLRLPGLIFIGLYMLALSAVVTVRVVTHRANPVYLVLAALFLTASFGLMRLFRWAWALTLGAVFLPMSYCLWLLLHHGMPAEVGAIQIGLNLLLFLYLVRVEMRAALR</sequence>
<gene>
    <name evidence="2" type="ORF">CARN6_1252</name>
</gene>
<evidence type="ECO:0000313" key="2">
    <source>
        <dbReference type="EMBL" id="CBI07851.1"/>
    </source>
</evidence>
<keyword evidence="1" id="KW-0472">Membrane</keyword>
<feature type="transmembrane region" description="Helical" evidence="1">
    <location>
        <begin position="38"/>
        <end position="57"/>
    </location>
</feature>
<accession>E6QKT1</accession>
<reference evidence="2" key="1">
    <citation type="submission" date="2009-10" db="EMBL/GenBank/DDBJ databases">
        <title>Diversity of trophic interactions inside an arsenic-rich microbial ecosystem.</title>
        <authorList>
            <person name="Bertin P.N."/>
            <person name="Heinrich-Salmeron A."/>
            <person name="Pelletier E."/>
            <person name="Goulhen-Chollet F."/>
            <person name="Arsene-Ploetze F."/>
            <person name="Gallien S."/>
            <person name="Calteau A."/>
            <person name="Vallenet D."/>
            <person name="Casiot C."/>
            <person name="Chane-Woon-Ming B."/>
            <person name="Giloteaux L."/>
            <person name="Barakat M."/>
            <person name="Bonnefoy V."/>
            <person name="Bruneel O."/>
            <person name="Chandler M."/>
            <person name="Cleiss J."/>
            <person name="Duran R."/>
            <person name="Elbaz-Poulichet F."/>
            <person name="Fonknechten N."/>
            <person name="Lauga B."/>
            <person name="Mornico D."/>
            <person name="Ortet P."/>
            <person name="Schaeffer C."/>
            <person name="Siguier P."/>
            <person name="Alexander Thil Smith A."/>
            <person name="Van Dorsselaer A."/>
            <person name="Weissenbach J."/>
            <person name="Medigue C."/>
            <person name="Le Paslier D."/>
        </authorList>
    </citation>
    <scope>NUCLEOTIDE SEQUENCE</scope>
</reference>
<dbReference type="AlphaFoldDB" id="E6QKT1"/>